<protein>
    <recommendedName>
        <fullName evidence="3">Coenzyme Q-binding protein COQ10 START domain-containing protein</fullName>
    </recommendedName>
</protein>
<dbReference type="RefSeq" id="XP_014570453.1">
    <property type="nucleotide sequence ID" value="XM_014714967.1"/>
</dbReference>
<dbReference type="PANTHER" id="PTHR36166">
    <property type="entry name" value="CHROMOSOME 9, WHOLE GENOME SHOTGUN SEQUENCE"/>
    <property type="match status" value="1"/>
</dbReference>
<dbReference type="STRING" id="764103.G7DSP9"/>
<proteinExistence type="predicted"/>
<dbReference type="HOGENOM" id="CLU_069867_3_1_1"/>
<dbReference type="EMBL" id="BABT02000008">
    <property type="protein sequence ID" value="GAA93607.1"/>
    <property type="molecule type" value="Genomic_DNA"/>
</dbReference>
<organism evidence="1 2">
    <name type="scientific">Mixia osmundae (strain CBS 9802 / IAM 14324 / JCM 22182 / KY 12970)</name>
    <dbReference type="NCBI Taxonomy" id="764103"/>
    <lineage>
        <taxon>Eukaryota</taxon>
        <taxon>Fungi</taxon>
        <taxon>Dikarya</taxon>
        <taxon>Basidiomycota</taxon>
        <taxon>Pucciniomycotina</taxon>
        <taxon>Mixiomycetes</taxon>
        <taxon>Mixiales</taxon>
        <taxon>Mixiaceae</taxon>
        <taxon>Mixia</taxon>
    </lineage>
</organism>
<dbReference type="OrthoDB" id="509124at2759"/>
<reference evidence="1 2" key="1">
    <citation type="journal article" date="2011" name="J. Gen. Appl. Microbiol.">
        <title>Draft genome sequencing of the enigmatic basidiomycete Mixia osmundae.</title>
        <authorList>
            <person name="Nishida H."/>
            <person name="Nagatsuka Y."/>
            <person name="Sugiyama J."/>
        </authorList>
    </citation>
    <scope>NUCLEOTIDE SEQUENCE [LARGE SCALE GENOMIC DNA]</scope>
    <source>
        <strain evidence="2">CBS 9802 / IAM 14324 / JCM 22182 / KY 12970</strain>
    </source>
</reference>
<dbReference type="Proteomes" id="UP000009131">
    <property type="component" value="Unassembled WGS sequence"/>
</dbReference>
<dbReference type="OMA" id="SYPEWNP"/>
<dbReference type="CDD" id="cd07822">
    <property type="entry name" value="SRPBCC_4"/>
    <property type="match status" value="1"/>
</dbReference>
<dbReference type="PANTHER" id="PTHR36166:SF1">
    <property type="entry name" value="SRPBCC DOMAIN-CONTAINING PROTEIN"/>
    <property type="match status" value="1"/>
</dbReference>
<evidence type="ECO:0000313" key="2">
    <source>
        <dbReference type="Proteomes" id="UP000009131"/>
    </source>
</evidence>
<evidence type="ECO:0000313" key="1">
    <source>
        <dbReference type="EMBL" id="GAA93607.1"/>
    </source>
</evidence>
<reference evidence="1 2" key="2">
    <citation type="journal article" date="2012" name="Open Biol.">
        <title>Characteristics of nucleosomes and linker DNA regions on the genome of the basidiomycete Mixia osmundae revealed by mono- and dinucleosome mapping.</title>
        <authorList>
            <person name="Nishida H."/>
            <person name="Kondo S."/>
            <person name="Matsumoto T."/>
            <person name="Suzuki Y."/>
            <person name="Yoshikawa H."/>
            <person name="Taylor T.D."/>
            <person name="Sugiyama J."/>
        </authorList>
    </citation>
    <scope>NUCLEOTIDE SEQUENCE [LARGE SCALE GENOMIC DNA]</scope>
    <source>
        <strain evidence="2">CBS 9802 / IAM 14324 / JCM 22182 / KY 12970</strain>
    </source>
</reference>
<dbReference type="InterPro" id="IPR019587">
    <property type="entry name" value="Polyketide_cyclase/dehydratase"/>
</dbReference>
<name>G7DSP9_MIXOS</name>
<dbReference type="SUPFAM" id="SSF55961">
    <property type="entry name" value="Bet v1-like"/>
    <property type="match status" value="1"/>
</dbReference>
<dbReference type="InParanoid" id="G7DSP9"/>
<dbReference type="AlphaFoldDB" id="G7DSP9"/>
<dbReference type="Pfam" id="PF10604">
    <property type="entry name" value="Polyketide_cyc2"/>
    <property type="match status" value="1"/>
</dbReference>
<evidence type="ECO:0008006" key="3">
    <source>
        <dbReference type="Google" id="ProtNLM"/>
    </source>
</evidence>
<comment type="caution">
    <text evidence="1">The sequence shown here is derived from an EMBL/GenBank/DDBJ whole genome shotgun (WGS) entry which is preliminary data.</text>
</comment>
<dbReference type="eggNOG" id="ENOG502S8TQ">
    <property type="taxonomic scope" value="Eukaryota"/>
</dbReference>
<keyword evidence="2" id="KW-1185">Reference proteome</keyword>
<dbReference type="InterPro" id="IPR023393">
    <property type="entry name" value="START-like_dom_sf"/>
</dbReference>
<sequence>MEIKTSIVINSSPGRVRSIFLDFAKYPEWASFLTSVEPVGALEPGQCIQASIHPPDGSPMAIKPYIKLNDNQIFSWVGSIPLLFTGEHSFEFQDHDGATLLVQSETFTGLLVTPLMSWYGHGSKTEAGFVAFNESLKKRVESEQ</sequence>
<dbReference type="Gene3D" id="3.30.530.20">
    <property type="match status" value="1"/>
</dbReference>
<gene>
    <name evidence="1" type="primary">Mo00251</name>
    <name evidence="1" type="ORF">E5Q_00251</name>
</gene>
<accession>G7DSP9</accession>